<dbReference type="PROSITE" id="PS50878">
    <property type="entry name" value="RT_POL"/>
    <property type="match status" value="1"/>
</dbReference>
<organism evidence="5 6">
    <name type="scientific">Euphydryas editha</name>
    <name type="common">Edith's checkerspot</name>
    <dbReference type="NCBI Taxonomy" id="104508"/>
    <lineage>
        <taxon>Eukaryota</taxon>
        <taxon>Metazoa</taxon>
        <taxon>Ecdysozoa</taxon>
        <taxon>Arthropoda</taxon>
        <taxon>Hexapoda</taxon>
        <taxon>Insecta</taxon>
        <taxon>Pterygota</taxon>
        <taxon>Neoptera</taxon>
        <taxon>Endopterygota</taxon>
        <taxon>Lepidoptera</taxon>
        <taxon>Glossata</taxon>
        <taxon>Ditrysia</taxon>
        <taxon>Papilionoidea</taxon>
        <taxon>Nymphalidae</taxon>
        <taxon>Nymphalinae</taxon>
        <taxon>Euphydryas</taxon>
    </lineage>
</organism>
<proteinExistence type="predicted"/>
<keyword evidence="2" id="KW-0233">DNA recombination</keyword>
<evidence type="ECO:0000259" key="4">
    <source>
        <dbReference type="PROSITE" id="PS51898"/>
    </source>
</evidence>
<dbReference type="InterPro" id="IPR043502">
    <property type="entry name" value="DNA/RNA_pol_sf"/>
</dbReference>
<dbReference type="InterPro" id="IPR000477">
    <property type="entry name" value="RT_dom"/>
</dbReference>
<dbReference type="CDD" id="cd09275">
    <property type="entry name" value="RNase_HI_RT_DIRS1"/>
    <property type="match status" value="1"/>
</dbReference>
<dbReference type="GO" id="GO:0071897">
    <property type="term" value="P:DNA biosynthetic process"/>
    <property type="evidence" value="ECO:0007669"/>
    <property type="project" value="UniProtKB-ARBA"/>
</dbReference>
<dbReference type="InterPro" id="IPR052055">
    <property type="entry name" value="Hepadnavirus_pol/RT"/>
</dbReference>
<dbReference type="SUPFAM" id="SSF56672">
    <property type="entry name" value="DNA/RNA polymerases"/>
    <property type="match status" value="1"/>
</dbReference>
<feature type="domain" description="Reverse transcriptase" evidence="3">
    <location>
        <begin position="27"/>
        <end position="209"/>
    </location>
</feature>
<dbReference type="EMBL" id="CAKOGL010000008">
    <property type="protein sequence ID" value="CAH2089944.1"/>
    <property type="molecule type" value="Genomic_DNA"/>
</dbReference>
<dbReference type="Gene3D" id="3.30.70.270">
    <property type="match status" value="1"/>
</dbReference>
<accession>A0AAU9TQM3</accession>
<dbReference type="InterPro" id="IPR011010">
    <property type="entry name" value="DNA_brk_join_enz"/>
</dbReference>
<dbReference type="SUPFAM" id="SSF56349">
    <property type="entry name" value="DNA breaking-rejoining enzymes"/>
    <property type="match status" value="1"/>
</dbReference>
<name>A0AAU9TQM3_EUPED</name>
<dbReference type="CDD" id="cd01647">
    <property type="entry name" value="RT_LTR"/>
    <property type="match status" value="1"/>
</dbReference>
<dbReference type="Gene3D" id="3.10.10.10">
    <property type="entry name" value="HIV Type 1 Reverse Transcriptase, subunit A, domain 1"/>
    <property type="match status" value="1"/>
</dbReference>
<keyword evidence="1" id="KW-0238">DNA-binding</keyword>
<dbReference type="GO" id="GO:0003677">
    <property type="term" value="F:DNA binding"/>
    <property type="evidence" value="ECO:0007669"/>
    <property type="project" value="UniProtKB-KW"/>
</dbReference>
<dbReference type="PANTHER" id="PTHR33050:SF7">
    <property type="entry name" value="RIBONUCLEASE H"/>
    <property type="match status" value="1"/>
</dbReference>
<dbReference type="Gene3D" id="1.10.150.130">
    <property type="match status" value="1"/>
</dbReference>
<evidence type="ECO:0000313" key="6">
    <source>
        <dbReference type="Proteomes" id="UP001153954"/>
    </source>
</evidence>
<dbReference type="InterPro" id="IPR010998">
    <property type="entry name" value="Integrase_recombinase_N"/>
</dbReference>
<reference evidence="5" key="1">
    <citation type="submission" date="2022-03" db="EMBL/GenBank/DDBJ databases">
        <authorList>
            <person name="Tunstrom K."/>
        </authorList>
    </citation>
    <scope>NUCLEOTIDE SEQUENCE</scope>
</reference>
<keyword evidence="6" id="KW-1185">Reference proteome</keyword>
<dbReference type="GO" id="GO:0006310">
    <property type="term" value="P:DNA recombination"/>
    <property type="evidence" value="ECO:0007669"/>
    <property type="project" value="UniProtKB-KW"/>
</dbReference>
<dbReference type="InterPro" id="IPR013762">
    <property type="entry name" value="Integrase-like_cat_sf"/>
</dbReference>
<comment type="caution">
    <text evidence="5">The sequence shown here is derived from an EMBL/GenBank/DDBJ whole genome shotgun (WGS) entry which is preliminary data.</text>
</comment>
<dbReference type="PROSITE" id="PS51898">
    <property type="entry name" value="TYR_RECOMBINASE"/>
    <property type="match status" value="1"/>
</dbReference>
<sequence>MVPKNESFSICEGLKIGEGVGKLLTMGAIVHCEPCEGQYLSKIFTVPKPNGGNRFILNLKQLNKFISTEHFKLEDTRTVTKLMTPGCYMSTIDLKDAYFLLPIHYSHRKYLRFYWKERIFEFSVFPFGLSTGPYVFTKLLKPVIQHLRSRGFVSVIYLDDIWCYGRSFSECHSNVQETIKLLTHLGFIINYEKSSIVPNTTIKFLGFLFDSKKFIITLPQEKRLSIENTLKKFISLKYCKIRELAQVTGLLVSACPAIDYGFLHTKELERQKYLYLNKFQNNYEKTMPLSDKLKPDFMWWLSHIGTSVSIIKRGNYAIEIFSDSSLTGWGCSCGKETAAGLWNELDRLQHINYLELNAAFRALKTFTSNVQNCEILLRIDNTTAISYINRMGGIQYPHLNSVTRNIWEYCESKNLFVFASYIKSSQNVIADAESRKLHSDIECELSDKYFYKIVFNFGDPQIDLFASHANKKCDLYVSWKSDPDAFKIDAFTMSWTPYYFYAFPPFVLITKVLQKIISEQSEGIVVQASILPTPYPGCRALVREAFSRRGVSEATKNIMLASLSENTMKQYNTYLKYWFDYCLNLNINYLEASVPHVLCFLTKLYEKGAVYSSINCCKSALALILGPKISNDDRIARFLKGIFRLRPPHPKYDITWDVSIVLNFLSNKGKNSLLTLEDISKKLITLLAIVTAHRVQTFSLIKLSYIQTLSDKIYIKIPDHIKTSKVGSVQPSLVLPFFNNNPNVCPATTLLNYIDKTSNIRKCEKLFIAYKKPHNYVSSQTLSRWIKNTLENSGIDISIFSAHSTRHAATSAAKRMGVNIETIRRTAGWSSTSRVFAQFYNREIIAANDFSVILNQH</sequence>
<dbReference type="AlphaFoldDB" id="A0AAU9TQM3"/>
<gene>
    <name evidence="5" type="ORF">EEDITHA_LOCUS5948</name>
</gene>
<dbReference type="Proteomes" id="UP001153954">
    <property type="component" value="Unassembled WGS sequence"/>
</dbReference>
<feature type="domain" description="Tyr recombinase" evidence="4">
    <location>
        <begin position="648"/>
        <end position="855"/>
    </location>
</feature>
<dbReference type="InterPro" id="IPR043128">
    <property type="entry name" value="Rev_trsase/Diguanyl_cyclase"/>
</dbReference>
<dbReference type="Pfam" id="PF00589">
    <property type="entry name" value="Phage_integrase"/>
    <property type="match status" value="1"/>
</dbReference>
<evidence type="ECO:0000256" key="2">
    <source>
        <dbReference type="ARBA" id="ARBA00023172"/>
    </source>
</evidence>
<protein>
    <recommendedName>
        <fullName evidence="7">Reverse transcriptase domain-containing protein</fullName>
    </recommendedName>
</protein>
<evidence type="ECO:0000313" key="5">
    <source>
        <dbReference type="EMBL" id="CAH2089944.1"/>
    </source>
</evidence>
<dbReference type="Pfam" id="PF00078">
    <property type="entry name" value="RVT_1"/>
    <property type="match status" value="1"/>
</dbReference>
<dbReference type="InterPro" id="IPR002104">
    <property type="entry name" value="Integrase_catalytic"/>
</dbReference>
<evidence type="ECO:0000256" key="1">
    <source>
        <dbReference type="ARBA" id="ARBA00023125"/>
    </source>
</evidence>
<evidence type="ECO:0008006" key="7">
    <source>
        <dbReference type="Google" id="ProtNLM"/>
    </source>
</evidence>
<dbReference type="Gene3D" id="1.10.443.10">
    <property type="entry name" value="Intergrase catalytic core"/>
    <property type="match status" value="1"/>
</dbReference>
<dbReference type="GO" id="GO:0015074">
    <property type="term" value="P:DNA integration"/>
    <property type="evidence" value="ECO:0007669"/>
    <property type="project" value="InterPro"/>
</dbReference>
<dbReference type="PANTHER" id="PTHR33050">
    <property type="entry name" value="REVERSE TRANSCRIPTASE DOMAIN-CONTAINING PROTEIN"/>
    <property type="match status" value="1"/>
</dbReference>
<evidence type="ECO:0000259" key="3">
    <source>
        <dbReference type="PROSITE" id="PS50878"/>
    </source>
</evidence>